<evidence type="ECO:0000313" key="2">
    <source>
        <dbReference type="Proteomes" id="UP000887458"/>
    </source>
</evidence>
<gene>
    <name evidence="1" type="ORF">DERP_007751</name>
</gene>
<dbReference type="Proteomes" id="UP000887458">
    <property type="component" value="Unassembled WGS sequence"/>
</dbReference>
<proteinExistence type="predicted"/>
<evidence type="ECO:0000313" key="1">
    <source>
        <dbReference type="EMBL" id="KAH9423156.1"/>
    </source>
</evidence>
<reference evidence="1 2" key="1">
    <citation type="journal article" date="2018" name="J. Allergy Clin. Immunol.">
        <title>High-quality assembly of Dermatophagoides pteronyssinus genome and transcriptome reveals a wide range of novel allergens.</title>
        <authorList>
            <person name="Liu X.Y."/>
            <person name="Yang K.Y."/>
            <person name="Wang M.Q."/>
            <person name="Kwok J.S."/>
            <person name="Zeng X."/>
            <person name="Yang Z."/>
            <person name="Xiao X.J."/>
            <person name="Lau C.P."/>
            <person name="Li Y."/>
            <person name="Huang Z.M."/>
            <person name="Ba J.G."/>
            <person name="Yim A.K."/>
            <person name="Ouyang C.Y."/>
            <person name="Ngai S.M."/>
            <person name="Chan T.F."/>
            <person name="Leung E.L."/>
            <person name="Liu L."/>
            <person name="Liu Z.G."/>
            <person name="Tsui S.K."/>
        </authorList>
    </citation>
    <scope>NUCLEOTIDE SEQUENCE [LARGE SCALE GENOMIC DNA]</scope>
    <source>
        <strain evidence="1">Derp</strain>
    </source>
</reference>
<keyword evidence="2" id="KW-1185">Reference proteome</keyword>
<protein>
    <submittedName>
        <fullName evidence="1">Uncharacterized protein</fullName>
    </submittedName>
</protein>
<accession>A0ABQ8JKM9</accession>
<comment type="caution">
    <text evidence="1">The sequence shown here is derived from an EMBL/GenBank/DDBJ whole genome shotgun (WGS) entry which is preliminary data.</text>
</comment>
<organism evidence="1 2">
    <name type="scientific">Dermatophagoides pteronyssinus</name>
    <name type="common">European house dust mite</name>
    <dbReference type="NCBI Taxonomy" id="6956"/>
    <lineage>
        <taxon>Eukaryota</taxon>
        <taxon>Metazoa</taxon>
        <taxon>Ecdysozoa</taxon>
        <taxon>Arthropoda</taxon>
        <taxon>Chelicerata</taxon>
        <taxon>Arachnida</taxon>
        <taxon>Acari</taxon>
        <taxon>Acariformes</taxon>
        <taxon>Sarcoptiformes</taxon>
        <taxon>Astigmata</taxon>
        <taxon>Psoroptidia</taxon>
        <taxon>Analgoidea</taxon>
        <taxon>Pyroglyphidae</taxon>
        <taxon>Dermatophagoidinae</taxon>
        <taxon>Dermatophagoides</taxon>
    </lineage>
</organism>
<sequence length="75" mass="8728">MNFVFETLPVFINFDYFSYINSKFCVDLSYHPLENSLSEKNKIVTKKSHLPHCQLLSSKIVLPIASKLFGKLYKL</sequence>
<reference evidence="1 2" key="2">
    <citation type="journal article" date="2022" name="Mol. Biol. Evol.">
        <title>Comparative Genomics Reveals Insights into the Divergent Evolution of Astigmatic Mites and Household Pest Adaptations.</title>
        <authorList>
            <person name="Xiong Q."/>
            <person name="Wan A.T."/>
            <person name="Liu X."/>
            <person name="Fung C.S."/>
            <person name="Xiao X."/>
            <person name="Malainual N."/>
            <person name="Hou J."/>
            <person name="Wang L."/>
            <person name="Wang M."/>
            <person name="Yang K.Y."/>
            <person name="Cui Y."/>
            <person name="Leung E.L."/>
            <person name="Nong W."/>
            <person name="Shin S.K."/>
            <person name="Au S.W."/>
            <person name="Jeong K.Y."/>
            <person name="Chew F.T."/>
            <person name="Hui J.H."/>
            <person name="Leung T.F."/>
            <person name="Tungtrongchitr A."/>
            <person name="Zhong N."/>
            <person name="Liu Z."/>
            <person name="Tsui S.K."/>
        </authorList>
    </citation>
    <scope>NUCLEOTIDE SEQUENCE [LARGE SCALE GENOMIC DNA]</scope>
    <source>
        <strain evidence="1">Derp</strain>
    </source>
</reference>
<name>A0ABQ8JKM9_DERPT</name>
<dbReference type="EMBL" id="NJHN03000034">
    <property type="protein sequence ID" value="KAH9423156.1"/>
    <property type="molecule type" value="Genomic_DNA"/>
</dbReference>